<evidence type="ECO:0000259" key="11">
    <source>
        <dbReference type="PROSITE" id="PS52015"/>
    </source>
</evidence>
<protein>
    <submittedName>
        <fullName evidence="12">Outer membrane transport energization protein TonB</fullName>
    </submittedName>
</protein>
<organism evidence="12 13">
    <name type="scientific">Paralcaligenes ureilyticus</name>
    <dbReference type="NCBI Taxonomy" id="627131"/>
    <lineage>
        <taxon>Bacteria</taxon>
        <taxon>Pseudomonadati</taxon>
        <taxon>Pseudomonadota</taxon>
        <taxon>Betaproteobacteria</taxon>
        <taxon>Burkholderiales</taxon>
        <taxon>Alcaligenaceae</taxon>
        <taxon>Paralcaligenes</taxon>
    </lineage>
</organism>
<feature type="domain" description="TonB C-terminal" evidence="11">
    <location>
        <begin position="203"/>
        <end position="292"/>
    </location>
</feature>
<dbReference type="PROSITE" id="PS52015">
    <property type="entry name" value="TONB_CTD"/>
    <property type="match status" value="1"/>
</dbReference>
<dbReference type="GO" id="GO:0031992">
    <property type="term" value="F:energy transducer activity"/>
    <property type="evidence" value="ECO:0007669"/>
    <property type="project" value="TreeGrafter"/>
</dbReference>
<feature type="compositionally biased region" description="Pro residues" evidence="10">
    <location>
        <begin position="63"/>
        <end position="73"/>
    </location>
</feature>
<keyword evidence="3" id="KW-0813">Transport</keyword>
<evidence type="ECO:0000256" key="3">
    <source>
        <dbReference type="ARBA" id="ARBA00022448"/>
    </source>
</evidence>
<dbReference type="RefSeq" id="WP_243700964.1">
    <property type="nucleotide sequence ID" value="NZ_SMAJ01000017.1"/>
</dbReference>
<evidence type="ECO:0000256" key="1">
    <source>
        <dbReference type="ARBA" id="ARBA00004383"/>
    </source>
</evidence>
<comment type="similarity">
    <text evidence="2">Belongs to the TonB family.</text>
</comment>
<accession>A0A4R3LVM3</accession>
<dbReference type="GO" id="GO:0015031">
    <property type="term" value="P:protein transport"/>
    <property type="evidence" value="ECO:0007669"/>
    <property type="project" value="UniProtKB-KW"/>
</dbReference>
<evidence type="ECO:0000256" key="2">
    <source>
        <dbReference type="ARBA" id="ARBA00006555"/>
    </source>
</evidence>
<evidence type="ECO:0000256" key="8">
    <source>
        <dbReference type="ARBA" id="ARBA00022989"/>
    </source>
</evidence>
<evidence type="ECO:0000256" key="7">
    <source>
        <dbReference type="ARBA" id="ARBA00022927"/>
    </source>
</evidence>
<evidence type="ECO:0000256" key="6">
    <source>
        <dbReference type="ARBA" id="ARBA00022692"/>
    </source>
</evidence>
<dbReference type="GO" id="GO:0055085">
    <property type="term" value="P:transmembrane transport"/>
    <property type="evidence" value="ECO:0007669"/>
    <property type="project" value="InterPro"/>
</dbReference>
<dbReference type="Pfam" id="PF03544">
    <property type="entry name" value="TonB_C"/>
    <property type="match status" value="1"/>
</dbReference>
<evidence type="ECO:0000313" key="12">
    <source>
        <dbReference type="EMBL" id="TCT02735.1"/>
    </source>
</evidence>
<keyword evidence="6" id="KW-0812">Transmembrane</keyword>
<feature type="compositionally biased region" description="Basic and acidic residues" evidence="10">
    <location>
        <begin position="142"/>
        <end position="152"/>
    </location>
</feature>
<evidence type="ECO:0000256" key="9">
    <source>
        <dbReference type="ARBA" id="ARBA00023136"/>
    </source>
</evidence>
<feature type="compositionally biased region" description="Low complexity" evidence="10">
    <location>
        <begin position="180"/>
        <end position="198"/>
    </location>
</feature>
<dbReference type="InterPro" id="IPR006260">
    <property type="entry name" value="TonB/TolA_C"/>
</dbReference>
<reference evidence="12 13" key="1">
    <citation type="submission" date="2019-03" db="EMBL/GenBank/DDBJ databases">
        <title>Genomic Encyclopedia of Type Strains, Phase IV (KMG-IV): sequencing the most valuable type-strain genomes for metagenomic binning, comparative biology and taxonomic classification.</title>
        <authorList>
            <person name="Goeker M."/>
        </authorList>
    </citation>
    <scope>NUCLEOTIDE SEQUENCE [LARGE SCALE GENOMIC DNA]</scope>
    <source>
        <strain evidence="12 13">DSM 24591</strain>
    </source>
</reference>
<evidence type="ECO:0000313" key="13">
    <source>
        <dbReference type="Proteomes" id="UP000295525"/>
    </source>
</evidence>
<dbReference type="EMBL" id="SMAJ01000017">
    <property type="protein sequence ID" value="TCT02735.1"/>
    <property type="molecule type" value="Genomic_DNA"/>
</dbReference>
<evidence type="ECO:0000256" key="5">
    <source>
        <dbReference type="ARBA" id="ARBA00022519"/>
    </source>
</evidence>
<dbReference type="InterPro" id="IPR051045">
    <property type="entry name" value="TonB-dependent_transducer"/>
</dbReference>
<comment type="caution">
    <text evidence="12">The sequence shown here is derived from an EMBL/GenBank/DDBJ whole genome shotgun (WGS) entry which is preliminary data.</text>
</comment>
<proteinExistence type="inferred from homology"/>
<keyword evidence="9" id="KW-0472">Membrane</keyword>
<dbReference type="AlphaFoldDB" id="A0A4R3LVM3"/>
<dbReference type="NCBIfam" id="TIGR01352">
    <property type="entry name" value="tonB_Cterm"/>
    <property type="match status" value="1"/>
</dbReference>
<sequence length="292" mass="30831">MLSTVGLNYRSVPVKLIAAGLVLGLHLAVLGLVLAAPSVQSQIQPPDAADVQMVEIAMEPAQAPGPAPAPLPPAAAAAEEKAPQAEPQPEEPAEAPPETTHELPPEPVVDTAAVEPEKLPVVVSPAEEKVVQIPPKPRRHERKPEHKPEHNARPKPVLKSAEPAPRPTLAKTNVEPPPGTVASTAAASSSAPLRPAQSDQPRLIGRVDYLGQRPVPVYPRLSERRGEQGRVIVRVLISAQGSVVSVSVRHSSGYSRLDSAALDAARAAHFKPYTENGIAYAAMADIPFDFVL</sequence>
<keyword evidence="4" id="KW-1003">Cell membrane</keyword>
<keyword evidence="13" id="KW-1185">Reference proteome</keyword>
<feature type="region of interest" description="Disordered" evidence="10">
    <location>
        <begin position="61"/>
        <end position="105"/>
    </location>
</feature>
<feature type="region of interest" description="Disordered" evidence="10">
    <location>
        <begin position="118"/>
        <end position="201"/>
    </location>
</feature>
<dbReference type="GO" id="GO:0098797">
    <property type="term" value="C:plasma membrane protein complex"/>
    <property type="evidence" value="ECO:0007669"/>
    <property type="project" value="TreeGrafter"/>
</dbReference>
<keyword evidence="5" id="KW-0997">Cell inner membrane</keyword>
<gene>
    <name evidence="12" type="ORF">EDC26_1177</name>
</gene>
<evidence type="ECO:0000256" key="4">
    <source>
        <dbReference type="ARBA" id="ARBA00022475"/>
    </source>
</evidence>
<dbReference type="SUPFAM" id="SSF74653">
    <property type="entry name" value="TolA/TonB C-terminal domain"/>
    <property type="match status" value="1"/>
</dbReference>
<evidence type="ECO:0000256" key="10">
    <source>
        <dbReference type="SAM" id="MobiDB-lite"/>
    </source>
</evidence>
<dbReference type="PANTHER" id="PTHR33446:SF2">
    <property type="entry name" value="PROTEIN TONB"/>
    <property type="match status" value="1"/>
</dbReference>
<name>A0A4R3LVM3_9BURK</name>
<keyword evidence="7" id="KW-0653">Protein transport</keyword>
<keyword evidence="8" id="KW-1133">Transmembrane helix</keyword>
<dbReference type="InterPro" id="IPR037682">
    <property type="entry name" value="TonB_C"/>
</dbReference>
<comment type="subcellular location">
    <subcellularLocation>
        <location evidence="1">Cell inner membrane</location>
        <topology evidence="1">Single-pass membrane protein</topology>
        <orientation evidence="1">Periplasmic side</orientation>
    </subcellularLocation>
</comment>
<dbReference type="Proteomes" id="UP000295525">
    <property type="component" value="Unassembled WGS sequence"/>
</dbReference>
<dbReference type="PANTHER" id="PTHR33446">
    <property type="entry name" value="PROTEIN TONB-RELATED"/>
    <property type="match status" value="1"/>
</dbReference>
<dbReference type="Gene3D" id="3.30.1150.10">
    <property type="match status" value="1"/>
</dbReference>